<proteinExistence type="predicted"/>
<reference evidence="3" key="1">
    <citation type="submission" date="2016-10" db="EMBL/GenBank/DDBJ databases">
        <authorList>
            <person name="Benchimol M."/>
            <person name="Almeida L.G."/>
            <person name="Vasconcelos A.T."/>
            <person name="Perreira-Neves A."/>
            <person name="Rosa I.A."/>
            <person name="Tasca T."/>
            <person name="Bogo M.R."/>
            <person name="de Souza W."/>
        </authorList>
    </citation>
    <scope>NUCLEOTIDE SEQUENCE [LARGE SCALE GENOMIC DNA]</scope>
    <source>
        <strain evidence="3">K</strain>
    </source>
</reference>
<feature type="coiled-coil region" evidence="1">
    <location>
        <begin position="488"/>
        <end position="555"/>
    </location>
</feature>
<gene>
    <name evidence="3" type="ORF">TRFO_15254</name>
</gene>
<comment type="caution">
    <text evidence="3">The sequence shown here is derived from an EMBL/GenBank/DDBJ whole genome shotgun (WGS) entry which is preliminary data.</text>
</comment>
<dbReference type="RefSeq" id="XP_068367484.1">
    <property type="nucleotide sequence ID" value="XM_068498282.1"/>
</dbReference>
<dbReference type="VEuPathDB" id="TrichDB:TRFO_15254"/>
<name>A0A1J4KXB8_9EUKA</name>
<sequence>MRGIDNTDIFKHGSNASKKVQPPRPYINTYVNVSEYNAQTRQMQNQGRFILAVSRQSQSTNLTVYRAGAHNLYSFDLSRNINWNLQNQIYVYITDPKGVQWLYQFQDGAAAAQATAAIGILMSVKKSTEAAYYDANVVKTGRQLQLNDTITFSYYCFAISTFPFIELPPTSGETDCVSQVNGSHLPVGLVTNMIGMTAGSTRTIYVPAAKTTLEGGQKDARFPQSNLMVVLTIKSNSNEGQAQSVPAFDGNTAVDSYGSNDRSRRQSEVSAGGNDGRRRSEVILMEETTITSSNKNRRQSEAVSISNRRTSDVSSRSGVSDVSDAEEIPKLDPSQSDQSTTDDRSPDMDPEEYERNAKLARIRKLGGVASAFAMPPALGSALEERRRASISSEERSKQSDSDHTHDSGIPRASASVSPSQSRRASESPRITTTRPNERRFSEATQNPLSKGSNEDHLTELEKRINRKLDLITGGPGSNDVMRGVSCMAAQLQARIEEIDDLKRELDECRTGRSSGESFRELETIKRETDQLRRENRQLEQRVTDNEKRIKNLNKQYTENSENAINREKNIIKKLMGNAFEDISSIFEEGSEYDGSEVSDQLYAVLRKHAFAAMDDINKNGLF</sequence>
<keyword evidence="1" id="KW-0175">Coiled coil</keyword>
<dbReference type="GeneID" id="94832986"/>
<feature type="compositionally biased region" description="Low complexity" evidence="2">
    <location>
        <begin position="312"/>
        <end position="322"/>
    </location>
</feature>
<dbReference type="AlphaFoldDB" id="A0A1J4KXB8"/>
<feature type="compositionally biased region" description="Polar residues" evidence="2">
    <location>
        <begin position="442"/>
        <end position="451"/>
    </location>
</feature>
<feature type="region of interest" description="Disordered" evidence="2">
    <location>
        <begin position="380"/>
        <end position="455"/>
    </location>
</feature>
<evidence type="ECO:0000313" key="4">
    <source>
        <dbReference type="Proteomes" id="UP000179807"/>
    </source>
</evidence>
<dbReference type="Gene3D" id="1.10.287.1490">
    <property type="match status" value="1"/>
</dbReference>
<feature type="compositionally biased region" description="Basic and acidic residues" evidence="2">
    <location>
        <begin position="382"/>
        <end position="408"/>
    </location>
</feature>
<protein>
    <submittedName>
        <fullName evidence="3">Uncharacterized protein</fullName>
    </submittedName>
</protein>
<accession>A0A1J4KXB8</accession>
<feature type="region of interest" description="Disordered" evidence="2">
    <location>
        <begin position="240"/>
        <end position="352"/>
    </location>
</feature>
<evidence type="ECO:0000313" key="3">
    <source>
        <dbReference type="EMBL" id="OHT14348.1"/>
    </source>
</evidence>
<keyword evidence="4" id="KW-1185">Reference proteome</keyword>
<evidence type="ECO:0000256" key="2">
    <source>
        <dbReference type="SAM" id="MobiDB-lite"/>
    </source>
</evidence>
<organism evidence="3 4">
    <name type="scientific">Tritrichomonas foetus</name>
    <dbReference type="NCBI Taxonomy" id="1144522"/>
    <lineage>
        <taxon>Eukaryota</taxon>
        <taxon>Metamonada</taxon>
        <taxon>Parabasalia</taxon>
        <taxon>Tritrichomonadida</taxon>
        <taxon>Tritrichomonadidae</taxon>
        <taxon>Tritrichomonas</taxon>
    </lineage>
</organism>
<feature type="compositionally biased region" description="Polar residues" evidence="2">
    <location>
        <begin position="414"/>
        <end position="434"/>
    </location>
</feature>
<dbReference type="EMBL" id="MLAK01000384">
    <property type="protein sequence ID" value="OHT14348.1"/>
    <property type="molecule type" value="Genomic_DNA"/>
</dbReference>
<feature type="compositionally biased region" description="Basic and acidic residues" evidence="2">
    <location>
        <begin position="341"/>
        <end position="352"/>
    </location>
</feature>
<dbReference type="Proteomes" id="UP000179807">
    <property type="component" value="Unassembled WGS sequence"/>
</dbReference>
<dbReference type="OrthoDB" id="10641210at2759"/>
<evidence type="ECO:0000256" key="1">
    <source>
        <dbReference type="SAM" id="Coils"/>
    </source>
</evidence>